<comment type="similarity">
    <text evidence="1 2">Belongs to the short-chain dehydrogenases/reductases (SDR) family.</text>
</comment>
<dbReference type="Proteomes" id="UP001057474">
    <property type="component" value="Plasmid pLlyPCM2298_1"/>
</dbReference>
<dbReference type="PRINTS" id="PR00080">
    <property type="entry name" value="SDRFAMILY"/>
</dbReference>
<evidence type="ECO:0000256" key="2">
    <source>
        <dbReference type="RuleBase" id="RU000363"/>
    </source>
</evidence>
<proteinExistence type="inferred from homology"/>
<sequence>MDLQLKGKTALVTGSTAGIGLAIASFLAQEGASVIINGRSEARVQQAIKTIKEHTKNADLIAAPADLSNKKDVDNLLRQIPTVDILINNVGIYETKPFTEITDEEWQHLFDVNVMSGIRLSRHYIKPMLQNNWGRILFISSESGLQIPGDMVHYGMTKTAQLAVARGIAETTAGTNVTVNSVLPGPTSSEGVSEFVANMGKQQNKSATQIEQEFFAQVRPTSLIKRFATAEEVANMVVFLCSPLSSATNGASIRVDGGIVRSIA</sequence>
<protein>
    <submittedName>
        <fullName evidence="3">SDR family oxidoreductase</fullName>
    </submittedName>
</protein>
<dbReference type="InterPro" id="IPR036291">
    <property type="entry name" value="NAD(P)-bd_dom_sf"/>
</dbReference>
<dbReference type="SUPFAM" id="SSF51735">
    <property type="entry name" value="NAD(P)-binding Rossmann-fold domains"/>
    <property type="match status" value="1"/>
</dbReference>
<accession>A0ABY4YDH1</accession>
<evidence type="ECO:0000313" key="3">
    <source>
        <dbReference type="EMBL" id="USQ15458.1"/>
    </source>
</evidence>
<reference evidence="3" key="1">
    <citation type="submission" date="2021-03" db="EMBL/GenBank/DDBJ databases">
        <title>Legionella lytica PCM 2298.</title>
        <authorList>
            <person name="Koper P."/>
        </authorList>
    </citation>
    <scope>NUCLEOTIDE SEQUENCE</scope>
    <source>
        <strain evidence="3">PCM 2298</strain>
        <plasmid evidence="3">pLlyPCM2298_1</plasmid>
    </source>
</reference>
<dbReference type="Gene3D" id="3.40.50.720">
    <property type="entry name" value="NAD(P)-binding Rossmann-like Domain"/>
    <property type="match status" value="1"/>
</dbReference>
<evidence type="ECO:0000256" key="1">
    <source>
        <dbReference type="ARBA" id="ARBA00006484"/>
    </source>
</evidence>
<evidence type="ECO:0000313" key="4">
    <source>
        <dbReference type="Proteomes" id="UP001057474"/>
    </source>
</evidence>
<dbReference type="RefSeq" id="WP_252582711.1">
    <property type="nucleotide sequence ID" value="NZ_CP071528.1"/>
</dbReference>
<dbReference type="InterPro" id="IPR002347">
    <property type="entry name" value="SDR_fam"/>
</dbReference>
<keyword evidence="4" id="KW-1185">Reference proteome</keyword>
<dbReference type="Pfam" id="PF00106">
    <property type="entry name" value="adh_short"/>
    <property type="match status" value="1"/>
</dbReference>
<gene>
    <name evidence="3" type="ORF">J2N86_14550</name>
</gene>
<organism evidence="3 4">
    <name type="scientific">Legionella lytica</name>
    <dbReference type="NCBI Taxonomy" id="96232"/>
    <lineage>
        <taxon>Bacteria</taxon>
        <taxon>Pseudomonadati</taxon>
        <taxon>Pseudomonadota</taxon>
        <taxon>Gammaproteobacteria</taxon>
        <taxon>Legionellales</taxon>
        <taxon>Legionellaceae</taxon>
        <taxon>Legionella</taxon>
    </lineage>
</organism>
<dbReference type="PANTHER" id="PTHR42879">
    <property type="entry name" value="3-OXOACYL-(ACYL-CARRIER-PROTEIN) REDUCTASE"/>
    <property type="match status" value="1"/>
</dbReference>
<geneLocation type="plasmid" evidence="3 4">
    <name>pLlyPCM2298_1</name>
</geneLocation>
<name>A0ABY4YDH1_9GAMM</name>
<dbReference type="InterPro" id="IPR050259">
    <property type="entry name" value="SDR"/>
</dbReference>
<dbReference type="EMBL" id="CP071528">
    <property type="protein sequence ID" value="USQ15458.1"/>
    <property type="molecule type" value="Genomic_DNA"/>
</dbReference>
<keyword evidence="3" id="KW-0614">Plasmid</keyword>
<dbReference type="PRINTS" id="PR00081">
    <property type="entry name" value="GDHRDH"/>
</dbReference>